<dbReference type="Proteomes" id="UP000007801">
    <property type="component" value="Unassembled WGS sequence"/>
</dbReference>
<keyword evidence="4" id="KW-0812">Transmembrane</keyword>
<dbReference type="KEGG" id="dan:6503621"/>
<dbReference type="InterPro" id="IPR050223">
    <property type="entry name" value="D-isomer_2-hydroxyacid_DH"/>
</dbReference>
<dbReference type="SUPFAM" id="SSF52283">
    <property type="entry name" value="Formate/glycerate dehydrogenase catalytic domain-like"/>
    <property type="match status" value="1"/>
</dbReference>
<dbReference type="Pfam" id="PF00389">
    <property type="entry name" value="2-Hacid_dh"/>
    <property type="match status" value="1"/>
</dbReference>
<evidence type="ECO:0000313" key="7">
    <source>
        <dbReference type="EMBL" id="EDV33413.2"/>
    </source>
</evidence>
<dbReference type="FunCoup" id="B3MU84">
    <property type="interactions" value="174"/>
</dbReference>
<evidence type="ECO:0000256" key="3">
    <source>
        <dbReference type="RuleBase" id="RU003719"/>
    </source>
</evidence>
<dbReference type="GO" id="GO:0008465">
    <property type="term" value="F:hydroxypyruvate reductase (NADH) activity"/>
    <property type="evidence" value="ECO:0007669"/>
    <property type="project" value="TreeGrafter"/>
</dbReference>
<dbReference type="GeneID" id="6503621"/>
<evidence type="ECO:0000256" key="2">
    <source>
        <dbReference type="ARBA" id="ARBA00073306"/>
    </source>
</evidence>
<organism evidence="7 8">
    <name type="scientific">Drosophila ananassae</name>
    <name type="common">Fruit fly</name>
    <dbReference type="NCBI Taxonomy" id="7217"/>
    <lineage>
        <taxon>Eukaryota</taxon>
        <taxon>Metazoa</taxon>
        <taxon>Ecdysozoa</taxon>
        <taxon>Arthropoda</taxon>
        <taxon>Hexapoda</taxon>
        <taxon>Insecta</taxon>
        <taxon>Pterygota</taxon>
        <taxon>Neoptera</taxon>
        <taxon>Endopterygota</taxon>
        <taxon>Diptera</taxon>
        <taxon>Brachycera</taxon>
        <taxon>Muscomorpha</taxon>
        <taxon>Ephydroidea</taxon>
        <taxon>Drosophilidae</taxon>
        <taxon>Drosophila</taxon>
        <taxon>Sophophora</taxon>
    </lineage>
</organism>
<dbReference type="SUPFAM" id="SSF51735">
    <property type="entry name" value="NAD(P)-binding Rossmann-fold domains"/>
    <property type="match status" value="1"/>
</dbReference>
<dbReference type="GO" id="GO:0005829">
    <property type="term" value="C:cytosol"/>
    <property type="evidence" value="ECO:0007669"/>
    <property type="project" value="TreeGrafter"/>
</dbReference>
<sequence length="337" mass="36983">MKRITNTLRNMSTNKAYKVLIAHTDVPEEGLKVLREKCEVIRIVNDYPKNRAEILEKIKGVHAAIWGGRDLLNAEVLDAAGPQFKVVSTMSSGINNVDVPELKKRGIPLGSTPAMLVVAVADLAVGLLIAAARRFQEGRRKIDSNNWETHHRNWMLGQDIRDSTVGFYGFGGIGQAIAKRLSGFEIGRVLYTTRSRVSEDIEKKFNATKVDFNTLLAESDFVVIASPLTPETEGLFNATAFNKMKTTSVLVNIGRGKIVNQDDLYEALKSNRIFAAGLDVMVPEPLRSNDKLLALDNVVVTPHVGYATKRTRVDAASLAVQNILKGLAGEPMPSPAY</sequence>
<feature type="transmembrane region" description="Helical" evidence="4">
    <location>
        <begin position="114"/>
        <end position="132"/>
    </location>
</feature>
<dbReference type="PANTHER" id="PTHR10996:SF119">
    <property type="entry name" value="FI03731P-RELATED"/>
    <property type="match status" value="1"/>
</dbReference>
<name>B3MU84_DROAN</name>
<dbReference type="GO" id="GO:0051287">
    <property type="term" value="F:NAD binding"/>
    <property type="evidence" value="ECO:0007669"/>
    <property type="project" value="InterPro"/>
</dbReference>
<dbReference type="Pfam" id="PF02826">
    <property type="entry name" value="2-Hacid_dh_C"/>
    <property type="match status" value="1"/>
</dbReference>
<dbReference type="AlphaFoldDB" id="B3MU84"/>
<dbReference type="HOGENOM" id="CLU_019796_1_2_1"/>
<dbReference type="OrthoDB" id="298012at2759"/>
<evidence type="ECO:0000259" key="5">
    <source>
        <dbReference type="Pfam" id="PF00389"/>
    </source>
</evidence>
<keyword evidence="1 3" id="KW-0560">Oxidoreductase</keyword>
<dbReference type="eggNOG" id="KOG0069">
    <property type="taxonomic scope" value="Eukaryota"/>
</dbReference>
<reference evidence="7 8" key="1">
    <citation type="journal article" date="2007" name="Nature">
        <title>Evolution of genes and genomes on the Drosophila phylogeny.</title>
        <authorList>
            <consortium name="Drosophila 12 Genomes Consortium"/>
            <person name="Clark A.G."/>
            <person name="Eisen M.B."/>
            <person name="Smith D.R."/>
            <person name="Bergman C.M."/>
            <person name="Oliver B."/>
            <person name="Markow T.A."/>
            <person name="Kaufman T.C."/>
            <person name="Kellis M."/>
            <person name="Gelbart W."/>
            <person name="Iyer V.N."/>
            <person name="Pollard D.A."/>
            <person name="Sackton T.B."/>
            <person name="Larracuente A.M."/>
            <person name="Singh N.D."/>
            <person name="Abad J.P."/>
            <person name="Abt D.N."/>
            <person name="Adryan B."/>
            <person name="Aguade M."/>
            <person name="Akashi H."/>
            <person name="Anderson W.W."/>
            <person name="Aquadro C.F."/>
            <person name="Ardell D.H."/>
            <person name="Arguello R."/>
            <person name="Artieri C.G."/>
            <person name="Barbash D.A."/>
            <person name="Barker D."/>
            <person name="Barsanti P."/>
            <person name="Batterham P."/>
            <person name="Batzoglou S."/>
            <person name="Begun D."/>
            <person name="Bhutkar A."/>
            <person name="Blanco E."/>
            <person name="Bosak S.A."/>
            <person name="Bradley R.K."/>
            <person name="Brand A.D."/>
            <person name="Brent M.R."/>
            <person name="Brooks A.N."/>
            <person name="Brown R.H."/>
            <person name="Butlin R.K."/>
            <person name="Caggese C."/>
            <person name="Calvi B.R."/>
            <person name="Bernardo de Carvalho A."/>
            <person name="Caspi A."/>
            <person name="Castrezana S."/>
            <person name="Celniker S.E."/>
            <person name="Chang J.L."/>
            <person name="Chapple C."/>
            <person name="Chatterji S."/>
            <person name="Chinwalla A."/>
            <person name="Civetta A."/>
            <person name="Clifton S.W."/>
            <person name="Comeron J.M."/>
            <person name="Costello J.C."/>
            <person name="Coyne J.A."/>
            <person name="Daub J."/>
            <person name="David R.G."/>
            <person name="Delcher A.L."/>
            <person name="Delehaunty K."/>
            <person name="Do C.B."/>
            <person name="Ebling H."/>
            <person name="Edwards K."/>
            <person name="Eickbush T."/>
            <person name="Evans J.D."/>
            <person name="Filipski A."/>
            <person name="Findeiss S."/>
            <person name="Freyhult E."/>
            <person name="Fulton L."/>
            <person name="Fulton R."/>
            <person name="Garcia A.C."/>
            <person name="Gardiner A."/>
            <person name="Garfield D.A."/>
            <person name="Garvin B.E."/>
            <person name="Gibson G."/>
            <person name="Gilbert D."/>
            <person name="Gnerre S."/>
            <person name="Godfrey J."/>
            <person name="Good R."/>
            <person name="Gotea V."/>
            <person name="Gravely B."/>
            <person name="Greenberg A.J."/>
            <person name="Griffiths-Jones S."/>
            <person name="Gross S."/>
            <person name="Guigo R."/>
            <person name="Gustafson E.A."/>
            <person name="Haerty W."/>
            <person name="Hahn M.W."/>
            <person name="Halligan D.L."/>
            <person name="Halpern A.L."/>
            <person name="Halter G.M."/>
            <person name="Han M.V."/>
            <person name="Heger A."/>
            <person name="Hillier L."/>
            <person name="Hinrichs A.S."/>
            <person name="Holmes I."/>
            <person name="Hoskins R.A."/>
            <person name="Hubisz M.J."/>
            <person name="Hultmark D."/>
            <person name="Huntley M.A."/>
            <person name="Jaffe D.B."/>
            <person name="Jagadeeshan S."/>
            <person name="Jeck W.R."/>
            <person name="Johnson J."/>
            <person name="Jones C.D."/>
            <person name="Jordan W.C."/>
            <person name="Karpen G.H."/>
            <person name="Kataoka E."/>
            <person name="Keightley P.D."/>
            <person name="Kheradpour P."/>
            <person name="Kirkness E.F."/>
            <person name="Koerich L.B."/>
            <person name="Kristiansen K."/>
            <person name="Kudrna D."/>
            <person name="Kulathinal R.J."/>
            <person name="Kumar S."/>
            <person name="Kwok R."/>
            <person name="Lander E."/>
            <person name="Langley C.H."/>
            <person name="Lapoint R."/>
            <person name="Lazzaro B.P."/>
            <person name="Lee S.J."/>
            <person name="Levesque L."/>
            <person name="Li R."/>
            <person name="Lin C.F."/>
            <person name="Lin M.F."/>
            <person name="Lindblad-Toh K."/>
            <person name="Llopart A."/>
            <person name="Long M."/>
            <person name="Low L."/>
            <person name="Lozovsky E."/>
            <person name="Lu J."/>
            <person name="Luo M."/>
            <person name="Machado C.A."/>
            <person name="Makalowski W."/>
            <person name="Marzo M."/>
            <person name="Matsuda M."/>
            <person name="Matzkin L."/>
            <person name="McAllister B."/>
            <person name="McBride C.S."/>
            <person name="McKernan B."/>
            <person name="McKernan K."/>
            <person name="Mendez-Lago M."/>
            <person name="Minx P."/>
            <person name="Mollenhauer M.U."/>
            <person name="Montooth K."/>
            <person name="Mount S.M."/>
            <person name="Mu X."/>
            <person name="Myers E."/>
            <person name="Negre B."/>
            <person name="Newfeld S."/>
            <person name="Nielsen R."/>
            <person name="Noor M.A."/>
            <person name="O'Grady P."/>
            <person name="Pachter L."/>
            <person name="Papaceit M."/>
            <person name="Parisi M.J."/>
            <person name="Parisi M."/>
            <person name="Parts L."/>
            <person name="Pedersen J.S."/>
            <person name="Pesole G."/>
            <person name="Phillippy A.M."/>
            <person name="Ponting C.P."/>
            <person name="Pop M."/>
            <person name="Porcelli D."/>
            <person name="Powell J.R."/>
            <person name="Prohaska S."/>
            <person name="Pruitt K."/>
            <person name="Puig M."/>
            <person name="Quesneville H."/>
            <person name="Ram K.R."/>
            <person name="Rand D."/>
            <person name="Rasmussen M.D."/>
            <person name="Reed L.K."/>
            <person name="Reenan R."/>
            <person name="Reily A."/>
            <person name="Remington K.A."/>
            <person name="Rieger T.T."/>
            <person name="Ritchie M.G."/>
            <person name="Robin C."/>
            <person name="Rogers Y.H."/>
            <person name="Rohde C."/>
            <person name="Rozas J."/>
            <person name="Rubenfield M.J."/>
            <person name="Ruiz A."/>
            <person name="Russo S."/>
            <person name="Salzberg S.L."/>
            <person name="Sanchez-Gracia A."/>
            <person name="Saranga D.J."/>
            <person name="Sato H."/>
            <person name="Schaeffer S.W."/>
            <person name="Schatz M.C."/>
            <person name="Schlenke T."/>
            <person name="Schwartz R."/>
            <person name="Segarra C."/>
            <person name="Singh R.S."/>
            <person name="Sirot L."/>
            <person name="Sirota M."/>
            <person name="Sisneros N.B."/>
            <person name="Smith C.D."/>
            <person name="Smith T.F."/>
            <person name="Spieth J."/>
            <person name="Stage D.E."/>
            <person name="Stark A."/>
            <person name="Stephan W."/>
            <person name="Strausberg R.L."/>
            <person name="Strempel S."/>
            <person name="Sturgill D."/>
            <person name="Sutton G."/>
            <person name="Sutton G.G."/>
            <person name="Tao W."/>
            <person name="Teichmann S."/>
            <person name="Tobari Y.N."/>
            <person name="Tomimura Y."/>
            <person name="Tsolas J.M."/>
            <person name="Valente V.L."/>
            <person name="Venter E."/>
            <person name="Venter J.C."/>
            <person name="Vicario S."/>
            <person name="Vieira F.G."/>
            <person name="Vilella A.J."/>
            <person name="Villasante A."/>
            <person name="Walenz B."/>
            <person name="Wang J."/>
            <person name="Wasserman M."/>
            <person name="Watts T."/>
            <person name="Wilson D."/>
            <person name="Wilson R.K."/>
            <person name="Wing R.A."/>
            <person name="Wolfner M.F."/>
            <person name="Wong A."/>
            <person name="Wong G.K."/>
            <person name="Wu C.I."/>
            <person name="Wu G."/>
            <person name="Yamamoto D."/>
            <person name="Yang H.P."/>
            <person name="Yang S.P."/>
            <person name="Yorke J.A."/>
            <person name="Yoshida K."/>
            <person name="Zdobnov E."/>
            <person name="Zhang P."/>
            <person name="Zhang Y."/>
            <person name="Zimin A.V."/>
            <person name="Baldwin J."/>
            <person name="Abdouelleil A."/>
            <person name="Abdulkadir J."/>
            <person name="Abebe A."/>
            <person name="Abera B."/>
            <person name="Abreu J."/>
            <person name="Acer S.C."/>
            <person name="Aftuck L."/>
            <person name="Alexander A."/>
            <person name="An P."/>
            <person name="Anderson E."/>
            <person name="Anderson S."/>
            <person name="Arachi H."/>
            <person name="Azer M."/>
            <person name="Bachantsang P."/>
            <person name="Barry A."/>
            <person name="Bayul T."/>
            <person name="Berlin A."/>
            <person name="Bessette D."/>
            <person name="Bloom T."/>
            <person name="Blye J."/>
            <person name="Boguslavskiy L."/>
            <person name="Bonnet C."/>
            <person name="Boukhgalter B."/>
            <person name="Bourzgui I."/>
            <person name="Brown A."/>
            <person name="Cahill P."/>
            <person name="Channer S."/>
            <person name="Cheshatsang Y."/>
            <person name="Chuda L."/>
            <person name="Citroen M."/>
            <person name="Collymore A."/>
            <person name="Cooke P."/>
            <person name="Costello M."/>
            <person name="D'Aco K."/>
            <person name="Daza R."/>
            <person name="De Haan G."/>
            <person name="DeGray S."/>
            <person name="DeMaso C."/>
            <person name="Dhargay N."/>
            <person name="Dooley K."/>
            <person name="Dooley E."/>
            <person name="Doricent M."/>
            <person name="Dorje P."/>
            <person name="Dorjee K."/>
            <person name="Dupes A."/>
            <person name="Elong R."/>
            <person name="Falk J."/>
            <person name="Farina A."/>
            <person name="Faro S."/>
            <person name="Ferguson D."/>
            <person name="Fisher S."/>
            <person name="Foley C.D."/>
            <person name="Franke A."/>
            <person name="Friedrich D."/>
            <person name="Gadbois L."/>
            <person name="Gearin G."/>
            <person name="Gearin C.R."/>
            <person name="Giannoukos G."/>
            <person name="Goode T."/>
            <person name="Graham J."/>
            <person name="Grandbois E."/>
            <person name="Grewal S."/>
            <person name="Gyaltsen K."/>
            <person name="Hafez N."/>
            <person name="Hagos B."/>
            <person name="Hall J."/>
            <person name="Henson C."/>
            <person name="Hollinger A."/>
            <person name="Honan T."/>
            <person name="Huard M.D."/>
            <person name="Hughes L."/>
            <person name="Hurhula B."/>
            <person name="Husby M.E."/>
            <person name="Kamat A."/>
            <person name="Kanga B."/>
            <person name="Kashin S."/>
            <person name="Khazanovich D."/>
            <person name="Kisner P."/>
            <person name="Lance K."/>
            <person name="Lara M."/>
            <person name="Lee W."/>
            <person name="Lennon N."/>
            <person name="Letendre F."/>
            <person name="LeVine R."/>
            <person name="Lipovsky A."/>
            <person name="Liu X."/>
            <person name="Liu J."/>
            <person name="Liu S."/>
            <person name="Lokyitsang T."/>
            <person name="Lokyitsang Y."/>
            <person name="Lubonja R."/>
            <person name="Lui A."/>
            <person name="MacDonald P."/>
            <person name="Magnisalis V."/>
            <person name="Maru K."/>
            <person name="Matthews C."/>
            <person name="McCusker W."/>
            <person name="McDonough S."/>
            <person name="Mehta T."/>
            <person name="Meldrim J."/>
            <person name="Meneus L."/>
            <person name="Mihai O."/>
            <person name="Mihalev A."/>
            <person name="Mihova T."/>
            <person name="Mittelman R."/>
            <person name="Mlenga V."/>
            <person name="Montmayeur A."/>
            <person name="Mulrain L."/>
            <person name="Navidi A."/>
            <person name="Naylor J."/>
            <person name="Negash T."/>
            <person name="Nguyen T."/>
            <person name="Nguyen N."/>
            <person name="Nicol R."/>
            <person name="Norbu C."/>
            <person name="Norbu N."/>
            <person name="Novod N."/>
            <person name="O'Neill B."/>
            <person name="Osman S."/>
            <person name="Markiewicz E."/>
            <person name="Oyono O.L."/>
            <person name="Patti C."/>
            <person name="Phunkhang P."/>
            <person name="Pierre F."/>
            <person name="Priest M."/>
            <person name="Raghuraman S."/>
            <person name="Rege F."/>
            <person name="Reyes R."/>
            <person name="Rise C."/>
            <person name="Rogov P."/>
            <person name="Ross K."/>
            <person name="Ryan E."/>
            <person name="Settipalli S."/>
            <person name="Shea T."/>
            <person name="Sherpa N."/>
            <person name="Shi L."/>
            <person name="Shih D."/>
            <person name="Sparrow T."/>
            <person name="Spaulding J."/>
            <person name="Stalker J."/>
            <person name="Stange-Thomann N."/>
            <person name="Stavropoulos S."/>
            <person name="Stone C."/>
            <person name="Strader C."/>
            <person name="Tesfaye S."/>
            <person name="Thomson T."/>
            <person name="Thoulutsang Y."/>
            <person name="Thoulutsang D."/>
            <person name="Topham K."/>
            <person name="Topping I."/>
            <person name="Tsamla T."/>
            <person name="Vassiliev H."/>
            <person name="Vo A."/>
            <person name="Wangchuk T."/>
            <person name="Wangdi T."/>
            <person name="Weiand M."/>
            <person name="Wilkinson J."/>
            <person name="Wilson A."/>
            <person name="Yadav S."/>
            <person name="Young G."/>
            <person name="Yu Q."/>
            <person name="Zembek L."/>
            <person name="Zhong D."/>
            <person name="Zimmer A."/>
            <person name="Zwirko Z."/>
            <person name="Jaffe D.B."/>
            <person name="Alvarez P."/>
            <person name="Brockman W."/>
            <person name="Butler J."/>
            <person name="Chin C."/>
            <person name="Gnerre S."/>
            <person name="Grabherr M."/>
            <person name="Kleber M."/>
            <person name="Mauceli E."/>
            <person name="MacCallum I."/>
        </authorList>
    </citation>
    <scope>NUCLEOTIDE SEQUENCE [LARGE SCALE GENOMIC DNA]</scope>
    <source>
        <strain evidence="8">Tucson 14024-0371.13</strain>
    </source>
</reference>
<dbReference type="PANTHER" id="PTHR10996">
    <property type="entry name" value="2-HYDROXYACID DEHYDROGENASE-RELATED"/>
    <property type="match status" value="1"/>
</dbReference>
<evidence type="ECO:0000256" key="1">
    <source>
        <dbReference type="ARBA" id="ARBA00023002"/>
    </source>
</evidence>
<feature type="domain" description="D-isomer specific 2-hydroxyacid dehydrogenase NAD-binding" evidence="6">
    <location>
        <begin position="125"/>
        <end position="305"/>
    </location>
</feature>
<dbReference type="EMBL" id="CH902624">
    <property type="protein sequence ID" value="EDV33413.2"/>
    <property type="molecule type" value="Genomic_DNA"/>
</dbReference>
<evidence type="ECO:0000256" key="4">
    <source>
        <dbReference type="SAM" id="Phobius"/>
    </source>
</evidence>
<dbReference type="FunFam" id="3.40.50.720:FF:000026">
    <property type="entry name" value="Glyoxylate/hydroxypyruvate reductase B"/>
    <property type="match status" value="1"/>
</dbReference>
<dbReference type="InterPro" id="IPR029753">
    <property type="entry name" value="D-isomer_DH_CS"/>
</dbReference>
<dbReference type="Gene3D" id="3.40.50.720">
    <property type="entry name" value="NAD(P)-binding Rossmann-like Domain"/>
    <property type="match status" value="2"/>
</dbReference>
<feature type="domain" description="D-isomer specific 2-hydroxyacid dehydrogenase catalytic" evidence="5">
    <location>
        <begin position="21"/>
        <end position="335"/>
    </location>
</feature>
<dbReference type="GO" id="GO:0030267">
    <property type="term" value="F:glyoxylate reductase (NADPH) activity"/>
    <property type="evidence" value="ECO:0007669"/>
    <property type="project" value="TreeGrafter"/>
</dbReference>
<dbReference type="InParanoid" id="B3MU84"/>
<proteinExistence type="inferred from homology"/>
<gene>
    <name evidence="7" type="primary">Dana\GF20930</name>
    <name evidence="7" type="synonym">dana_GLEANR_417</name>
    <name evidence="7" type="ORF">GF20930</name>
</gene>
<comment type="similarity">
    <text evidence="3">Belongs to the D-isomer specific 2-hydroxyacid dehydrogenase family.</text>
</comment>
<evidence type="ECO:0000313" key="8">
    <source>
        <dbReference type="Proteomes" id="UP000007801"/>
    </source>
</evidence>
<keyword evidence="4" id="KW-1133">Transmembrane helix</keyword>
<dbReference type="InterPro" id="IPR036291">
    <property type="entry name" value="NAD(P)-bd_dom_sf"/>
</dbReference>
<keyword evidence="8" id="KW-1185">Reference proteome</keyword>
<dbReference type="InterPro" id="IPR006140">
    <property type="entry name" value="D-isomer_DH_NAD-bd"/>
</dbReference>
<protein>
    <recommendedName>
        <fullName evidence="2">Glyoxylate reductase/hydroxypyruvate reductase</fullName>
    </recommendedName>
</protein>
<keyword evidence="4" id="KW-0472">Membrane</keyword>
<dbReference type="CDD" id="cd05301">
    <property type="entry name" value="GDH"/>
    <property type="match status" value="1"/>
</dbReference>
<dbReference type="STRING" id="7217.B3MU84"/>
<accession>B3MU84</accession>
<dbReference type="PROSITE" id="PS00671">
    <property type="entry name" value="D_2_HYDROXYACID_DH_3"/>
    <property type="match status" value="1"/>
</dbReference>
<evidence type="ECO:0000259" key="6">
    <source>
        <dbReference type="Pfam" id="PF02826"/>
    </source>
</evidence>
<dbReference type="InterPro" id="IPR006139">
    <property type="entry name" value="D-isomer_2_OHA_DH_cat_dom"/>
</dbReference>